<name>A0A1L8CK53_9PROT</name>
<feature type="domain" description="SGNH hydrolase-type esterase" evidence="1">
    <location>
        <begin position="47"/>
        <end position="197"/>
    </location>
</feature>
<organism evidence="2 3">
    <name type="scientific">Mariprofundus micogutta</name>
    <dbReference type="NCBI Taxonomy" id="1921010"/>
    <lineage>
        <taxon>Bacteria</taxon>
        <taxon>Pseudomonadati</taxon>
        <taxon>Pseudomonadota</taxon>
        <taxon>Candidatius Mariprofundia</taxon>
        <taxon>Mariprofundales</taxon>
        <taxon>Mariprofundaceae</taxon>
        <taxon>Mariprofundus</taxon>
    </lineage>
</organism>
<dbReference type="RefSeq" id="WP_072658465.1">
    <property type="nucleotide sequence ID" value="NZ_BDFD01000001.1"/>
</dbReference>
<dbReference type="PANTHER" id="PTHR30383:SF24">
    <property type="entry name" value="THIOESTERASE 1_PROTEASE 1_LYSOPHOSPHOLIPASE L1"/>
    <property type="match status" value="1"/>
</dbReference>
<keyword evidence="2" id="KW-0378">Hydrolase</keyword>
<evidence type="ECO:0000313" key="2">
    <source>
        <dbReference type="EMBL" id="GAV19287.1"/>
    </source>
</evidence>
<protein>
    <submittedName>
        <fullName evidence="2">Acyl-CoA thioesterase I</fullName>
        <ecNumber evidence="2">3.1.1.5</ecNumber>
    </submittedName>
</protein>
<dbReference type="EC" id="3.1.1.5" evidence="2"/>
<dbReference type="Pfam" id="PF13472">
    <property type="entry name" value="Lipase_GDSL_2"/>
    <property type="match status" value="1"/>
</dbReference>
<dbReference type="STRING" id="1921010.MMIC_P0220"/>
<accession>A0A1L8CK53</accession>
<sequence length="213" mass="22385">MLVLAVAQHGTGIYGRLPILAVLLFALTACASPPQLPKLAPDAVILAFGDSLTYGSGVQAQQAYPAVLAQLTGREVVNAGLPGEVTEAGLARLPDLLDEVKPAMLILCHGGNDMLRKSSLKAAKANIRAMLVLARARGVSVVLLAVPEPGIFMSPASLYQELASELNIPLDEEILPEILANPGLKSDRIHPNAQGYRMMAEAVLKQLQLAGAL</sequence>
<dbReference type="GO" id="GO:0004622">
    <property type="term" value="F:phosphatidylcholine lysophospholipase activity"/>
    <property type="evidence" value="ECO:0007669"/>
    <property type="project" value="UniProtKB-EC"/>
</dbReference>
<dbReference type="OrthoDB" id="5292456at2"/>
<keyword evidence="3" id="KW-1185">Reference proteome</keyword>
<dbReference type="SUPFAM" id="SSF52266">
    <property type="entry name" value="SGNH hydrolase"/>
    <property type="match status" value="1"/>
</dbReference>
<dbReference type="InterPro" id="IPR013830">
    <property type="entry name" value="SGNH_hydro"/>
</dbReference>
<comment type="caution">
    <text evidence="2">The sequence shown here is derived from an EMBL/GenBank/DDBJ whole genome shotgun (WGS) entry which is preliminary data.</text>
</comment>
<dbReference type="CDD" id="cd01822">
    <property type="entry name" value="Lysophospholipase_L1_like"/>
    <property type="match status" value="1"/>
</dbReference>
<dbReference type="InterPro" id="IPR051532">
    <property type="entry name" value="Ester_Hydrolysis_Enzymes"/>
</dbReference>
<dbReference type="Proteomes" id="UP000231632">
    <property type="component" value="Unassembled WGS sequence"/>
</dbReference>
<dbReference type="PANTHER" id="PTHR30383">
    <property type="entry name" value="THIOESTERASE 1/PROTEASE 1/LYSOPHOSPHOLIPASE L1"/>
    <property type="match status" value="1"/>
</dbReference>
<gene>
    <name evidence="2" type="ORF">MMIC_P0220</name>
</gene>
<dbReference type="EMBL" id="BDFD01000001">
    <property type="protein sequence ID" value="GAV19287.1"/>
    <property type="molecule type" value="Genomic_DNA"/>
</dbReference>
<dbReference type="InterPro" id="IPR036514">
    <property type="entry name" value="SGNH_hydro_sf"/>
</dbReference>
<evidence type="ECO:0000259" key="1">
    <source>
        <dbReference type="Pfam" id="PF13472"/>
    </source>
</evidence>
<dbReference type="AlphaFoldDB" id="A0A1L8CK53"/>
<dbReference type="Gene3D" id="3.40.50.1110">
    <property type="entry name" value="SGNH hydrolase"/>
    <property type="match status" value="1"/>
</dbReference>
<reference evidence="2 3" key="1">
    <citation type="journal article" date="2017" name="Arch. Microbiol.">
        <title>Mariprofundus micogutta sp. nov., a novel iron-oxidizing zetaproteobacterium isolated from a deep-sea hydrothermal field at the Bayonnaise knoll of the Izu-Ogasawara arc, and a description of Mariprofundales ord. nov. and Zetaproteobacteria classis nov.</title>
        <authorList>
            <person name="Makita H."/>
            <person name="Tanaka E."/>
            <person name="Mitsunobu S."/>
            <person name="Miyazaki M."/>
            <person name="Nunoura T."/>
            <person name="Uematsu K."/>
            <person name="Takaki Y."/>
            <person name="Nishi S."/>
            <person name="Shimamura S."/>
            <person name="Takai K."/>
        </authorList>
    </citation>
    <scope>NUCLEOTIDE SEQUENCE [LARGE SCALE GENOMIC DNA]</scope>
    <source>
        <strain evidence="2 3">ET2</strain>
    </source>
</reference>
<evidence type="ECO:0000313" key="3">
    <source>
        <dbReference type="Proteomes" id="UP000231632"/>
    </source>
</evidence>
<proteinExistence type="predicted"/>